<keyword evidence="1 2" id="KW-0694">RNA-binding</keyword>
<dbReference type="PROSITE" id="PS50961">
    <property type="entry name" value="HTH_LA"/>
    <property type="match status" value="1"/>
</dbReference>
<evidence type="ECO:0000313" key="4">
    <source>
        <dbReference type="EMBL" id="KAF9530045.1"/>
    </source>
</evidence>
<dbReference type="GO" id="GO:0003723">
    <property type="term" value="F:RNA binding"/>
    <property type="evidence" value="ECO:0007669"/>
    <property type="project" value="UniProtKB-UniRule"/>
</dbReference>
<evidence type="ECO:0000259" key="3">
    <source>
        <dbReference type="PROSITE" id="PS50961"/>
    </source>
</evidence>
<protein>
    <recommendedName>
        <fullName evidence="3">HTH La-type RNA-binding domain-containing protein</fullName>
    </recommendedName>
</protein>
<sequence>MGHSSSIGHADVLSPPLPVVLLSVPGATQRPPQPPHLKPPVPVPMSTISFPLDSTRYYLLGQLEYYLSPQNLAQDFYLRQNMDERGWIPIPLIASFNRVTQLTMDVQLVKDVLTLSSIVQVRGNMVRMGGWEQYVLPDAKPSNVEEQPLPYSYQNLTPYYDGMVGLAGMPGNGIEEYPPGYRMPSLADPTSFPPTSGGISKMAENDEEEDEVEFVMGEVGTWSGGSPDRRT</sequence>
<dbReference type="GO" id="GO:0045727">
    <property type="term" value="P:positive regulation of translation"/>
    <property type="evidence" value="ECO:0007669"/>
    <property type="project" value="TreeGrafter"/>
</dbReference>
<name>A0A9P6JS03_9AGAR</name>
<gene>
    <name evidence="4" type="ORF">CPB83DRAFT_763940</name>
</gene>
<dbReference type="Gene3D" id="1.10.10.10">
    <property type="entry name" value="Winged helix-like DNA-binding domain superfamily/Winged helix DNA-binding domain"/>
    <property type="match status" value="1"/>
</dbReference>
<dbReference type="InterPro" id="IPR045180">
    <property type="entry name" value="La_dom_prot"/>
</dbReference>
<dbReference type="InterPro" id="IPR036388">
    <property type="entry name" value="WH-like_DNA-bd_sf"/>
</dbReference>
<evidence type="ECO:0000256" key="2">
    <source>
        <dbReference type="PROSITE-ProRule" id="PRU00332"/>
    </source>
</evidence>
<dbReference type="GO" id="GO:0010494">
    <property type="term" value="C:cytoplasmic stress granule"/>
    <property type="evidence" value="ECO:0007669"/>
    <property type="project" value="TreeGrafter"/>
</dbReference>
<evidence type="ECO:0000313" key="5">
    <source>
        <dbReference type="Proteomes" id="UP000807306"/>
    </source>
</evidence>
<dbReference type="SMART" id="SM00715">
    <property type="entry name" value="LA"/>
    <property type="match status" value="1"/>
</dbReference>
<dbReference type="PANTHER" id="PTHR22792:SF132">
    <property type="entry name" value="LA-RELATED PROTEIN 1"/>
    <property type="match status" value="1"/>
</dbReference>
<dbReference type="EMBL" id="MU157842">
    <property type="protein sequence ID" value="KAF9530045.1"/>
    <property type="molecule type" value="Genomic_DNA"/>
</dbReference>
<feature type="domain" description="HTH La-type RNA-binding" evidence="3">
    <location>
        <begin position="49"/>
        <end position="138"/>
    </location>
</feature>
<proteinExistence type="predicted"/>
<reference evidence="4" key="1">
    <citation type="submission" date="2020-11" db="EMBL/GenBank/DDBJ databases">
        <authorList>
            <consortium name="DOE Joint Genome Institute"/>
            <person name="Ahrendt S."/>
            <person name="Riley R."/>
            <person name="Andreopoulos W."/>
            <person name="Labutti K."/>
            <person name="Pangilinan J."/>
            <person name="Ruiz-Duenas F.J."/>
            <person name="Barrasa J.M."/>
            <person name="Sanchez-Garcia M."/>
            <person name="Camarero S."/>
            <person name="Miyauchi S."/>
            <person name="Serrano A."/>
            <person name="Linde D."/>
            <person name="Babiker R."/>
            <person name="Drula E."/>
            <person name="Ayuso-Fernandez I."/>
            <person name="Pacheco R."/>
            <person name="Padilla G."/>
            <person name="Ferreira P."/>
            <person name="Barriuso J."/>
            <person name="Kellner H."/>
            <person name="Castanera R."/>
            <person name="Alfaro M."/>
            <person name="Ramirez L."/>
            <person name="Pisabarro A.G."/>
            <person name="Kuo A."/>
            <person name="Tritt A."/>
            <person name="Lipzen A."/>
            <person name="He G."/>
            <person name="Yan M."/>
            <person name="Ng V."/>
            <person name="Cullen D."/>
            <person name="Martin F."/>
            <person name="Rosso M.-N."/>
            <person name="Henrissat B."/>
            <person name="Hibbett D."/>
            <person name="Martinez A.T."/>
            <person name="Grigoriev I.V."/>
        </authorList>
    </citation>
    <scope>NUCLEOTIDE SEQUENCE</scope>
    <source>
        <strain evidence="4">CBS 506.95</strain>
    </source>
</reference>
<organism evidence="4 5">
    <name type="scientific">Crepidotus variabilis</name>
    <dbReference type="NCBI Taxonomy" id="179855"/>
    <lineage>
        <taxon>Eukaryota</taxon>
        <taxon>Fungi</taxon>
        <taxon>Dikarya</taxon>
        <taxon>Basidiomycota</taxon>
        <taxon>Agaricomycotina</taxon>
        <taxon>Agaricomycetes</taxon>
        <taxon>Agaricomycetidae</taxon>
        <taxon>Agaricales</taxon>
        <taxon>Agaricineae</taxon>
        <taxon>Crepidotaceae</taxon>
        <taxon>Crepidotus</taxon>
    </lineage>
</organism>
<dbReference type="SUPFAM" id="SSF46785">
    <property type="entry name" value="Winged helix' DNA-binding domain"/>
    <property type="match status" value="1"/>
</dbReference>
<dbReference type="PANTHER" id="PTHR22792">
    <property type="entry name" value="LUPUS LA PROTEIN-RELATED"/>
    <property type="match status" value="1"/>
</dbReference>
<dbReference type="AlphaFoldDB" id="A0A9P6JS03"/>
<dbReference type="Proteomes" id="UP000807306">
    <property type="component" value="Unassembled WGS sequence"/>
</dbReference>
<accession>A0A9P6JS03</accession>
<dbReference type="InterPro" id="IPR006630">
    <property type="entry name" value="La_HTH"/>
</dbReference>
<dbReference type="Pfam" id="PF05383">
    <property type="entry name" value="La"/>
    <property type="match status" value="1"/>
</dbReference>
<keyword evidence="5" id="KW-1185">Reference proteome</keyword>
<evidence type="ECO:0000256" key="1">
    <source>
        <dbReference type="ARBA" id="ARBA00022884"/>
    </source>
</evidence>
<comment type="caution">
    <text evidence="4">The sequence shown here is derived from an EMBL/GenBank/DDBJ whole genome shotgun (WGS) entry which is preliminary data.</text>
</comment>
<dbReference type="OrthoDB" id="340227at2759"/>
<dbReference type="InterPro" id="IPR036390">
    <property type="entry name" value="WH_DNA-bd_sf"/>
</dbReference>
<dbReference type="CDD" id="cd07323">
    <property type="entry name" value="LAM"/>
    <property type="match status" value="1"/>
</dbReference>
<dbReference type="GO" id="GO:0005829">
    <property type="term" value="C:cytosol"/>
    <property type="evidence" value="ECO:0007669"/>
    <property type="project" value="TreeGrafter"/>
</dbReference>